<evidence type="ECO:0000256" key="2">
    <source>
        <dbReference type="ARBA" id="ARBA00022723"/>
    </source>
</evidence>
<dbReference type="InterPro" id="IPR051452">
    <property type="entry name" value="Diverse_Oxidoreductases"/>
</dbReference>
<feature type="domain" description="2Fe-2S ferredoxin-type" evidence="6">
    <location>
        <begin position="2"/>
        <end position="78"/>
    </location>
</feature>
<protein>
    <submittedName>
        <fullName evidence="7">(2Fe-2S)-binding protein</fullName>
    </submittedName>
</protein>
<dbReference type="Pfam" id="PF01799">
    <property type="entry name" value="Fer2_2"/>
    <property type="match status" value="1"/>
</dbReference>
<gene>
    <name evidence="7" type="ORF">ACFSCY_33495</name>
</gene>
<dbReference type="EMBL" id="JBHUCP010000033">
    <property type="protein sequence ID" value="MFD1534344.1"/>
    <property type="molecule type" value="Genomic_DNA"/>
</dbReference>
<comment type="caution">
    <text evidence="7">The sequence shown here is derived from an EMBL/GenBank/DDBJ whole genome shotgun (WGS) entry which is preliminary data.</text>
</comment>
<keyword evidence="1" id="KW-0001">2Fe-2S</keyword>
<name>A0ABW4FW71_9PSEU</name>
<evidence type="ECO:0000313" key="8">
    <source>
        <dbReference type="Proteomes" id="UP001597145"/>
    </source>
</evidence>
<evidence type="ECO:0000259" key="6">
    <source>
        <dbReference type="PROSITE" id="PS51085"/>
    </source>
</evidence>
<keyword evidence="2" id="KW-0479">Metal-binding</keyword>
<dbReference type="Gene3D" id="3.10.20.30">
    <property type="match status" value="1"/>
</dbReference>
<dbReference type="Gene3D" id="1.10.150.120">
    <property type="entry name" value="[2Fe-2S]-binding domain"/>
    <property type="match status" value="1"/>
</dbReference>
<keyword evidence="8" id="KW-1185">Reference proteome</keyword>
<accession>A0ABW4FW71</accession>
<dbReference type="PANTHER" id="PTHR44379:SF5">
    <property type="entry name" value="OXIDOREDUCTASE WITH IRON-SULFUR SUBUNIT"/>
    <property type="match status" value="1"/>
</dbReference>
<dbReference type="InterPro" id="IPR012675">
    <property type="entry name" value="Beta-grasp_dom_sf"/>
</dbReference>
<dbReference type="InterPro" id="IPR036010">
    <property type="entry name" value="2Fe-2S_ferredoxin-like_sf"/>
</dbReference>
<keyword evidence="4" id="KW-0408">Iron</keyword>
<dbReference type="PROSITE" id="PS51085">
    <property type="entry name" value="2FE2S_FER_2"/>
    <property type="match status" value="1"/>
</dbReference>
<evidence type="ECO:0000256" key="3">
    <source>
        <dbReference type="ARBA" id="ARBA00023002"/>
    </source>
</evidence>
<dbReference type="SUPFAM" id="SSF47741">
    <property type="entry name" value="CO dehydrogenase ISP C-domain like"/>
    <property type="match status" value="1"/>
</dbReference>
<dbReference type="Proteomes" id="UP001597145">
    <property type="component" value="Unassembled WGS sequence"/>
</dbReference>
<keyword evidence="3" id="KW-0560">Oxidoreductase</keyword>
<proteinExistence type="predicted"/>
<dbReference type="RefSeq" id="WP_343984673.1">
    <property type="nucleotide sequence ID" value="NZ_BAAAJG010000025.1"/>
</dbReference>
<evidence type="ECO:0000313" key="7">
    <source>
        <dbReference type="EMBL" id="MFD1534344.1"/>
    </source>
</evidence>
<keyword evidence="5" id="KW-0411">Iron-sulfur</keyword>
<dbReference type="PANTHER" id="PTHR44379">
    <property type="entry name" value="OXIDOREDUCTASE WITH IRON-SULFUR SUBUNIT"/>
    <property type="match status" value="1"/>
</dbReference>
<dbReference type="SUPFAM" id="SSF54292">
    <property type="entry name" value="2Fe-2S ferredoxin-like"/>
    <property type="match status" value="1"/>
</dbReference>
<dbReference type="InterPro" id="IPR002888">
    <property type="entry name" value="2Fe-2S-bd"/>
</dbReference>
<evidence type="ECO:0000256" key="1">
    <source>
        <dbReference type="ARBA" id="ARBA00022714"/>
    </source>
</evidence>
<dbReference type="InterPro" id="IPR001041">
    <property type="entry name" value="2Fe-2S_ferredoxin-type"/>
</dbReference>
<reference evidence="8" key="1">
    <citation type="journal article" date="2019" name="Int. J. Syst. Evol. Microbiol.">
        <title>The Global Catalogue of Microorganisms (GCM) 10K type strain sequencing project: providing services to taxonomists for standard genome sequencing and annotation.</title>
        <authorList>
            <consortium name="The Broad Institute Genomics Platform"/>
            <consortium name="The Broad Institute Genome Sequencing Center for Infectious Disease"/>
            <person name="Wu L."/>
            <person name="Ma J."/>
        </authorList>
    </citation>
    <scope>NUCLEOTIDE SEQUENCE [LARGE SCALE GENOMIC DNA]</scope>
    <source>
        <strain evidence="8">JCM 12165</strain>
    </source>
</reference>
<evidence type="ECO:0000256" key="5">
    <source>
        <dbReference type="ARBA" id="ARBA00023014"/>
    </source>
</evidence>
<sequence>MAQVRVTVDGVQYADDVEPRTLLVHYLRERLGKTGTLVGCDTSNCGACTVHLNGQSVKSCSVLAVQADGAEVTTIEGIARDGKLHPMQEAFNECHALQCGYCTPGMIMQAIDLLGDNPDPNEQEVREGIEGNLCRCTGYQNIVRAVQSAAAKMKPGVAADTQAPVSVAGGGE</sequence>
<dbReference type="InterPro" id="IPR036884">
    <property type="entry name" value="2Fe-2S-bd_dom_sf"/>
</dbReference>
<organism evidence="7 8">
    <name type="scientific">Pseudonocardia aurantiaca</name>
    <dbReference type="NCBI Taxonomy" id="75290"/>
    <lineage>
        <taxon>Bacteria</taxon>
        <taxon>Bacillati</taxon>
        <taxon>Actinomycetota</taxon>
        <taxon>Actinomycetes</taxon>
        <taxon>Pseudonocardiales</taxon>
        <taxon>Pseudonocardiaceae</taxon>
        <taxon>Pseudonocardia</taxon>
    </lineage>
</organism>
<evidence type="ECO:0000256" key="4">
    <source>
        <dbReference type="ARBA" id="ARBA00023004"/>
    </source>
</evidence>
<dbReference type="Pfam" id="PF00111">
    <property type="entry name" value="Fer2"/>
    <property type="match status" value="1"/>
</dbReference>